<evidence type="ECO:0000259" key="6">
    <source>
        <dbReference type="Pfam" id="PF01957"/>
    </source>
</evidence>
<protein>
    <submittedName>
        <fullName evidence="7">Putative activity regulator of membrane protease YbbK</fullName>
    </submittedName>
</protein>
<dbReference type="Proteomes" id="UP000005143">
    <property type="component" value="Unassembled WGS sequence"/>
</dbReference>
<evidence type="ECO:0000256" key="3">
    <source>
        <dbReference type="ARBA" id="ARBA00022989"/>
    </source>
</evidence>
<keyword evidence="8" id="KW-1185">Reference proteome</keyword>
<dbReference type="GO" id="GO:0006508">
    <property type="term" value="P:proteolysis"/>
    <property type="evidence" value="ECO:0007669"/>
    <property type="project" value="UniProtKB-KW"/>
</dbReference>
<dbReference type="Pfam" id="PF01957">
    <property type="entry name" value="NfeD"/>
    <property type="match status" value="1"/>
</dbReference>
<evidence type="ECO:0000313" key="8">
    <source>
        <dbReference type="Proteomes" id="UP000005143"/>
    </source>
</evidence>
<comment type="caution">
    <text evidence="7">The sequence shown here is derived from an EMBL/GenBank/DDBJ whole genome shotgun (WGS) entry which is preliminary data.</text>
</comment>
<dbReference type="EMBL" id="AGUD01000141">
    <property type="protein sequence ID" value="EHN11177.1"/>
    <property type="molecule type" value="Genomic_DNA"/>
</dbReference>
<evidence type="ECO:0000256" key="5">
    <source>
        <dbReference type="SAM" id="Phobius"/>
    </source>
</evidence>
<comment type="subcellular location">
    <subcellularLocation>
        <location evidence="1">Membrane</location>
        <topology evidence="1">Multi-pass membrane protein</topology>
    </subcellularLocation>
</comment>
<name>H0E577_9ACTN</name>
<keyword evidence="7" id="KW-0378">Hydrolase</keyword>
<organism evidence="7 8">
    <name type="scientific">Patulibacter medicamentivorans</name>
    <dbReference type="NCBI Taxonomy" id="1097667"/>
    <lineage>
        <taxon>Bacteria</taxon>
        <taxon>Bacillati</taxon>
        <taxon>Actinomycetota</taxon>
        <taxon>Thermoleophilia</taxon>
        <taxon>Solirubrobacterales</taxon>
        <taxon>Patulibacteraceae</taxon>
        <taxon>Patulibacter</taxon>
    </lineage>
</organism>
<dbReference type="AlphaFoldDB" id="H0E577"/>
<reference evidence="7 8" key="1">
    <citation type="journal article" date="2013" name="Biodegradation">
        <title>Quantitative proteomic analysis of ibuprofen-degrading Patulibacter sp. strain I11.</title>
        <authorList>
            <person name="Almeida B."/>
            <person name="Kjeldal H."/>
            <person name="Lolas I."/>
            <person name="Knudsen A.D."/>
            <person name="Carvalho G."/>
            <person name="Nielsen K.L."/>
            <person name="Barreto Crespo M.T."/>
            <person name="Stensballe A."/>
            <person name="Nielsen J.L."/>
        </authorList>
    </citation>
    <scope>NUCLEOTIDE SEQUENCE [LARGE SCALE GENOMIC DNA]</scope>
    <source>
        <strain evidence="7 8">I11</strain>
    </source>
</reference>
<evidence type="ECO:0000256" key="4">
    <source>
        <dbReference type="ARBA" id="ARBA00023136"/>
    </source>
</evidence>
<dbReference type="Gene3D" id="2.40.50.140">
    <property type="entry name" value="Nucleic acid-binding proteins"/>
    <property type="match status" value="1"/>
</dbReference>
<evidence type="ECO:0000256" key="1">
    <source>
        <dbReference type="ARBA" id="ARBA00004141"/>
    </source>
</evidence>
<dbReference type="SUPFAM" id="SSF141322">
    <property type="entry name" value="NfeD domain-like"/>
    <property type="match status" value="1"/>
</dbReference>
<dbReference type="InterPro" id="IPR002810">
    <property type="entry name" value="NfeD-like_C"/>
</dbReference>
<dbReference type="InterPro" id="IPR052165">
    <property type="entry name" value="Membrane_assoc_protease"/>
</dbReference>
<sequence length="135" mass="13784">MLIAVGFGVAESLTLSLFLAPFAAGALGATVVAGAGGDLAPQVAVFAVVTAVCMLLFRPIARRHLRQPSTTKTGTAALVGRTALVLEPLTGPEGLGRIRLEGEVWTARAEDLAEIPAGHTVTVLEIRGATAIVSD</sequence>
<dbReference type="GO" id="GO:0008233">
    <property type="term" value="F:peptidase activity"/>
    <property type="evidence" value="ECO:0007669"/>
    <property type="project" value="UniProtKB-KW"/>
</dbReference>
<dbReference type="GO" id="GO:0005886">
    <property type="term" value="C:plasma membrane"/>
    <property type="evidence" value="ECO:0007669"/>
    <property type="project" value="TreeGrafter"/>
</dbReference>
<keyword evidence="2 5" id="KW-0812">Transmembrane</keyword>
<feature type="domain" description="NfeD-like C-terminal" evidence="6">
    <location>
        <begin position="76"/>
        <end position="133"/>
    </location>
</feature>
<evidence type="ECO:0000256" key="2">
    <source>
        <dbReference type="ARBA" id="ARBA00022692"/>
    </source>
</evidence>
<keyword evidence="3 5" id="KW-1133">Transmembrane helix</keyword>
<dbReference type="PANTHER" id="PTHR33507">
    <property type="entry name" value="INNER MEMBRANE PROTEIN YBBJ"/>
    <property type="match status" value="1"/>
</dbReference>
<feature type="transmembrane region" description="Helical" evidence="5">
    <location>
        <begin position="39"/>
        <end position="57"/>
    </location>
</feature>
<accession>H0E577</accession>
<dbReference type="PANTHER" id="PTHR33507:SF3">
    <property type="entry name" value="INNER MEMBRANE PROTEIN YBBJ"/>
    <property type="match status" value="1"/>
</dbReference>
<keyword evidence="7" id="KW-0645">Protease</keyword>
<gene>
    <name evidence="7" type="ORF">PAI11_19660</name>
</gene>
<keyword evidence="4 5" id="KW-0472">Membrane</keyword>
<proteinExistence type="predicted"/>
<evidence type="ECO:0000313" key="7">
    <source>
        <dbReference type="EMBL" id="EHN11177.1"/>
    </source>
</evidence>
<dbReference type="InterPro" id="IPR012340">
    <property type="entry name" value="NA-bd_OB-fold"/>
</dbReference>